<evidence type="ECO:0000313" key="2">
    <source>
        <dbReference type="Proteomes" id="UP000199035"/>
    </source>
</evidence>
<evidence type="ECO:0000313" key="1">
    <source>
        <dbReference type="EMBL" id="SDY87893.1"/>
    </source>
</evidence>
<evidence type="ECO:0008006" key="3">
    <source>
        <dbReference type="Google" id="ProtNLM"/>
    </source>
</evidence>
<sequence>MMLGRLLGLSAILLQIAVFLQPLLPEKHSVFSVCKTIAAALHLEVTNVHPHHSFATSHPHSNQASGADQSNAHILAHVQDRHEHQERDDAHTGHDCQFCLVHSYTLPLLDTKLRLVLIRTQTLLQFFSTFVPYTLSQPTPWFLIPQSRAPPLTFIH</sequence>
<dbReference type="AlphaFoldDB" id="A0A1H3NGM1"/>
<gene>
    <name evidence="1" type="ORF">SAMN05421643_14517</name>
</gene>
<name>A0A1H3NGM1_9GAMM</name>
<protein>
    <recommendedName>
        <fullName evidence="3">DUF2946 domain-containing protein</fullName>
    </recommendedName>
</protein>
<keyword evidence="2" id="KW-1185">Reference proteome</keyword>
<dbReference type="EMBL" id="FNPK01000045">
    <property type="protein sequence ID" value="SDY87893.1"/>
    <property type="molecule type" value="Genomic_DNA"/>
</dbReference>
<reference evidence="2" key="1">
    <citation type="submission" date="2016-10" db="EMBL/GenBank/DDBJ databases">
        <authorList>
            <person name="Varghese N."/>
            <person name="Submissions S."/>
        </authorList>
    </citation>
    <scope>NUCLEOTIDE SEQUENCE [LARGE SCALE GENOMIC DNA]</scope>
    <source>
        <strain evidence="2">ANC 5109</strain>
    </source>
</reference>
<organism evidence="1 2">
    <name type="scientific">Acinetobacter kyonggiensis</name>
    <dbReference type="NCBI Taxonomy" id="595670"/>
    <lineage>
        <taxon>Bacteria</taxon>
        <taxon>Pseudomonadati</taxon>
        <taxon>Pseudomonadota</taxon>
        <taxon>Gammaproteobacteria</taxon>
        <taxon>Moraxellales</taxon>
        <taxon>Moraxellaceae</taxon>
        <taxon>Acinetobacter</taxon>
    </lineage>
</organism>
<accession>A0A1H3NGM1</accession>
<dbReference type="Proteomes" id="UP000199035">
    <property type="component" value="Unassembled WGS sequence"/>
</dbReference>
<proteinExistence type="predicted"/>